<dbReference type="GO" id="GO:0005509">
    <property type="term" value="F:calcium ion binding"/>
    <property type="evidence" value="ECO:0007669"/>
    <property type="project" value="TreeGrafter"/>
</dbReference>
<gene>
    <name evidence="3" type="ORF">TCLT_LOCUS1232</name>
</gene>
<dbReference type="GO" id="GO:0005886">
    <property type="term" value="C:plasma membrane"/>
    <property type="evidence" value="ECO:0007669"/>
    <property type="project" value="TreeGrafter"/>
</dbReference>
<evidence type="ECO:0000313" key="5">
    <source>
        <dbReference type="WBParaSite" id="TCLT_0000123101-mRNA-1"/>
    </source>
</evidence>
<dbReference type="GO" id="GO:0070382">
    <property type="term" value="C:exocytic vesicle"/>
    <property type="evidence" value="ECO:0007669"/>
    <property type="project" value="TreeGrafter"/>
</dbReference>
<dbReference type="Gene3D" id="2.60.40.150">
    <property type="entry name" value="C2 domain"/>
    <property type="match status" value="1"/>
</dbReference>
<dbReference type="GO" id="GO:0048791">
    <property type="term" value="P:calcium ion-regulated exocytosis of neurotransmitter"/>
    <property type="evidence" value="ECO:0007669"/>
    <property type="project" value="TreeGrafter"/>
</dbReference>
<dbReference type="AlphaFoldDB" id="A0A0N5CM59"/>
<dbReference type="GO" id="GO:0005544">
    <property type="term" value="F:calcium-dependent phospholipid binding"/>
    <property type="evidence" value="ECO:0007669"/>
    <property type="project" value="TreeGrafter"/>
</dbReference>
<proteinExistence type="predicted"/>
<feature type="compositionally biased region" description="Low complexity" evidence="1">
    <location>
        <begin position="57"/>
        <end position="83"/>
    </location>
</feature>
<dbReference type="EMBL" id="UYYF01000141">
    <property type="protein sequence ID" value="VDM96560.1"/>
    <property type="molecule type" value="Genomic_DNA"/>
</dbReference>
<dbReference type="Pfam" id="PF00168">
    <property type="entry name" value="C2"/>
    <property type="match status" value="1"/>
</dbReference>
<evidence type="ECO:0000313" key="4">
    <source>
        <dbReference type="Proteomes" id="UP000276776"/>
    </source>
</evidence>
<dbReference type="GO" id="GO:0001786">
    <property type="term" value="F:phosphatidylserine binding"/>
    <property type="evidence" value="ECO:0007669"/>
    <property type="project" value="TreeGrafter"/>
</dbReference>
<evidence type="ECO:0000256" key="1">
    <source>
        <dbReference type="SAM" id="MobiDB-lite"/>
    </source>
</evidence>
<dbReference type="GO" id="GO:0030276">
    <property type="term" value="F:clathrin binding"/>
    <property type="evidence" value="ECO:0007669"/>
    <property type="project" value="TreeGrafter"/>
</dbReference>
<feature type="region of interest" description="Disordered" evidence="1">
    <location>
        <begin position="51"/>
        <end position="83"/>
    </location>
</feature>
<dbReference type="PANTHER" id="PTHR10024">
    <property type="entry name" value="SYNAPTOTAGMIN"/>
    <property type="match status" value="1"/>
</dbReference>
<sequence>MNVIVFTICGSVGFILLAIASACIIRRQKYPNVKKLNGLIEPRTTVALKYNNGKSPGGLKNSPSSLPSPLTSDSSSSSPMLSTRPLIVSPQQQSFNRISPSQLGSDRGFINFTLNYSIENETLQVNIICCRDLPELVITSDGQCLLEPYVKLQLLPEKQHRVKTRLVRASRNPQYDEAFSMYGIHTSQLVTTSLHFAVRLFLIQI</sequence>
<dbReference type="InterPro" id="IPR035892">
    <property type="entry name" value="C2_domain_sf"/>
</dbReference>
<dbReference type="GO" id="GO:0000149">
    <property type="term" value="F:SNARE binding"/>
    <property type="evidence" value="ECO:0007669"/>
    <property type="project" value="TreeGrafter"/>
</dbReference>
<dbReference type="Proteomes" id="UP000276776">
    <property type="component" value="Unassembled WGS sequence"/>
</dbReference>
<evidence type="ECO:0000259" key="2">
    <source>
        <dbReference type="PROSITE" id="PS50004"/>
    </source>
</evidence>
<dbReference type="SUPFAM" id="SSF49562">
    <property type="entry name" value="C2 domain (Calcium/lipid-binding domain, CaLB)"/>
    <property type="match status" value="1"/>
</dbReference>
<dbReference type="GO" id="GO:0098793">
    <property type="term" value="C:presynapse"/>
    <property type="evidence" value="ECO:0007669"/>
    <property type="project" value="GOC"/>
</dbReference>
<dbReference type="PANTHER" id="PTHR10024:SF369">
    <property type="entry name" value="FI18813P1"/>
    <property type="match status" value="1"/>
</dbReference>
<reference evidence="3 4" key="2">
    <citation type="submission" date="2018-11" db="EMBL/GenBank/DDBJ databases">
        <authorList>
            <consortium name="Pathogen Informatics"/>
        </authorList>
    </citation>
    <scope>NUCLEOTIDE SEQUENCE [LARGE SCALE GENOMIC DNA]</scope>
</reference>
<dbReference type="WBParaSite" id="TCLT_0000123101-mRNA-1">
    <property type="protein sequence ID" value="TCLT_0000123101-mRNA-1"/>
    <property type="gene ID" value="TCLT_0000123101"/>
</dbReference>
<feature type="domain" description="C2" evidence="2">
    <location>
        <begin position="106"/>
        <end position="205"/>
    </location>
</feature>
<dbReference type="InterPro" id="IPR000008">
    <property type="entry name" value="C2_dom"/>
</dbReference>
<reference evidence="5" key="1">
    <citation type="submission" date="2017-02" db="UniProtKB">
        <authorList>
            <consortium name="WormBaseParasite"/>
        </authorList>
    </citation>
    <scope>IDENTIFICATION</scope>
</reference>
<dbReference type="STRING" id="103827.A0A0N5CM59"/>
<dbReference type="PROSITE" id="PS50004">
    <property type="entry name" value="C2"/>
    <property type="match status" value="1"/>
</dbReference>
<keyword evidence="4" id="KW-1185">Reference proteome</keyword>
<name>A0A0N5CM59_THECL</name>
<organism evidence="5">
    <name type="scientific">Thelazia callipaeda</name>
    <name type="common">Oriental eyeworm</name>
    <name type="synonym">Parasitic nematode</name>
    <dbReference type="NCBI Taxonomy" id="103827"/>
    <lineage>
        <taxon>Eukaryota</taxon>
        <taxon>Metazoa</taxon>
        <taxon>Ecdysozoa</taxon>
        <taxon>Nematoda</taxon>
        <taxon>Chromadorea</taxon>
        <taxon>Rhabditida</taxon>
        <taxon>Spirurina</taxon>
        <taxon>Spiruromorpha</taxon>
        <taxon>Thelazioidea</taxon>
        <taxon>Thelaziidae</taxon>
        <taxon>Thelazia</taxon>
    </lineage>
</organism>
<protein>
    <submittedName>
        <fullName evidence="5">C2 domain-containing protein</fullName>
    </submittedName>
</protein>
<evidence type="ECO:0000313" key="3">
    <source>
        <dbReference type="EMBL" id="VDM96560.1"/>
    </source>
</evidence>
<dbReference type="OrthoDB" id="67700at2759"/>
<dbReference type="GO" id="GO:0006906">
    <property type="term" value="P:vesicle fusion"/>
    <property type="evidence" value="ECO:0007669"/>
    <property type="project" value="TreeGrafter"/>
</dbReference>
<accession>A0A0N5CM59</accession>
<dbReference type="GO" id="GO:0030424">
    <property type="term" value="C:axon"/>
    <property type="evidence" value="ECO:0007669"/>
    <property type="project" value="TreeGrafter"/>
</dbReference>